<sequence>MSDKDQIFDSPTPMGDFKFNKNVAQVFDDMVSRSVPFYHEMQRMITELSKDFATKEGLVYDLGCSTGTTLMNLDKVLDPEIGFVGIDESPEMLDKCRNNFKESGMKRNFDLQTANLNQGISMQPASVAIMCLTLQFVRPLFRERLVQDIYRQLNENGCLILVEKVLGEDSLFNRLFINYYYDMKRRHQYSEMEISQKREALENVLIPYKLGENITLLNACGFRYCEVFFKWYNFCGIVAVK</sequence>
<feature type="binding site" evidence="3 4">
    <location>
        <position position="38"/>
    </location>
    <ligand>
        <name>S-adenosyl-L-methionine</name>
        <dbReference type="ChEBI" id="CHEBI:59789"/>
    </ligand>
</feature>
<proteinExistence type="inferred from homology"/>
<comment type="catalytic activity">
    <reaction evidence="3">
        <text>prephenate + S-adenosyl-L-methionine = carboxy-S-adenosyl-L-methionine + 3-phenylpyruvate + H2O</text>
        <dbReference type="Rhea" id="RHEA:51692"/>
        <dbReference type="ChEBI" id="CHEBI:15377"/>
        <dbReference type="ChEBI" id="CHEBI:18005"/>
        <dbReference type="ChEBI" id="CHEBI:29934"/>
        <dbReference type="ChEBI" id="CHEBI:59789"/>
        <dbReference type="ChEBI" id="CHEBI:134278"/>
    </reaction>
</comment>
<dbReference type="InterPro" id="IPR029063">
    <property type="entry name" value="SAM-dependent_MTases_sf"/>
</dbReference>
<evidence type="ECO:0000256" key="2">
    <source>
        <dbReference type="ARBA" id="ARBA00022691"/>
    </source>
</evidence>
<dbReference type="AlphaFoldDB" id="A0AA49JCV7"/>
<evidence type="ECO:0000256" key="3">
    <source>
        <dbReference type="HAMAP-Rule" id="MF_01589"/>
    </source>
</evidence>
<dbReference type="InterPro" id="IPR041698">
    <property type="entry name" value="Methyltransf_25"/>
</dbReference>
<dbReference type="Gene3D" id="3.40.50.150">
    <property type="entry name" value="Vaccinia Virus protein VP39"/>
    <property type="match status" value="1"/>
</dbReference>
<reference evidence="6" key="2">
    <citation type="journal article" date="2024" name="Antonie Van Leeuwenhoek">
        <title>Roseihalotalea indica gen. nov., sp. nov., a halophilic Bacteroidetes from mesopelagic Southwest Indian Ocean with higher carbohydrate metabolic potential.</title>
        <authorList>
            <person name="Chen B."/>
            <person name="Zhang M."/>
            <person name="Lin D."/>
            <person name="Ye J."/>
            <person name="Tang K."/>
        </authorList>
    </citation>
    <scope>NUCLEOTIDE SEQUENCE</scope>
    <source>
        <strain evidence="6">TK19036</strain>
    </source>
</reference>
<dbReference type="SUPFAM" id="SSF53335">
    <property type="entry name" value="S-adenosyl-L-methionine-dependent methyltransferases"/>
    <property type="match status" value="1"/>
</dbReference>
<name>A0AA49JCV7_9BACT</name>
<dbReference type="HAMAP" id="MF_01589">
    <property type="entry name" value="Cx_SAM_synthase"/>
    <property type="match status" value="1"/>
</dbReference>
<feature type="binding site" evidence="3">
    <location>
        <position position="198"/>
    </location>
    <ligand>
        <name>S-adenosyl-L-methionine</name>
        <dbReference type="ChEBI" id="CHEBI:59789"/>
    </ligand>
</feature>
<dbReference type="EC" id="2.1.3.-" evidence="3"/>
<dbReference type="CDD" id="cd02440">
    <property type="entry name" value="AdoMet_MTases"/>
    <property type="match status" value="1"/>
</dbReference>
<dbReference type="EMBL" id="CP120682">
    <property type="protein sequence ID" value="WKN35156.1"/>
    <property type="molecule type" value="Genomic_DNA"/>
</dbReference>
<keyword evidence="2 3" id="KW-0949">S-adenosyl-L-methionine</keyword>
<dbReference type="PIRSF" id="PIRSF006325">
    <property type="entry name" value="MeTrfase_bac"/>
    <property type="match status" value="1"/>
</dbReference>
<evidence type="ECO:0000313" key="6">
    <source>
        <dbReference type="EMBL" id="WKN35156.1"/>
    </source>
</evidence>
<feature type="binding site" evidence="3 4">
    <location>
        <begin position="63"/>
        <end position="65"/>
    </location>
    <ligand>
        <name>S-adenosyl-L-methionine</name>
        <dbReference type="ChEBI" id="CHEBI:59789"/>
    </ligand>
</feature>
<gene>
    <name evidence="3 6" type="primary">cmoA</name>
    <name evidence="6" type="ORF">K4G66_22525</name>
</gene>
<reference evidence="6" key="1">
    <citation type="journal article" date="2023" name="Comput. Struct. Biotechnol. J.">
        <title>Discovery of a novel marine Bacteroidetes with a rich repertoire of carbohydrate-active enzymes.</title>
        <authorList>
            <person name="Chen B."/>
            <person name="Liu G."/>
            <person name="Chen Q."/>
            <person name="Wang H."/>
            <person name="Liu L."/>
            <person name="Tang K."/>
        </authorList>
    </citation>
    <scope>NUCLEOTIDE SEQUENCE</scope>
    <source>
        <strain evidence="6">TK19036</strain>
    </source>
</reference>
<feature type="domain" description="Methyltransferase" evidence="5">
    <location>
        <begin position="59"/>
        <end position="157"/>
    </location>
</feature>
<dbReference type="PANTHER" id="PTHR43861:SF2">
    <property type="entry name" value="CARBOXY-S-ADENOSYL-L-METHIONINE SYNTHASE"/>
    <property type="match status" value="1"/>
</dbReference>
<comment type="caution">
    <text evidence="3">Lacks conserved residue(s) required for the propagation of feature annotation.</text>
</comment>
<dbReference type="GO" id="GO:1904047">
    <property type="term" value="F:S-adenosyl-L-methionine binding"/>
    <property type="evidence" value="ECO:0007669"/>
    <property type="project" value="UniProtKB-UniRule"/>
</dbReference>
<protein>
    <recommendedName>
        <fullName evidence="3">Carboxy-S-adenosyl-L-methionine synthase</fullName>
        <shortName evidence="3">Cx-SAM synthase</shortName>
        <ecNumber evidence="3">2.1.3.-</ecNumber>
    </recommendedName>
</protein>
<organism evidence="6">
    <name type="scientific">Roseihalotalea indica</name>
    <dbReference type="NCBI Taxonomy" id="2867963"/>
    <lineage>
        <taxon>Bacteria</taxon>
        <taxon>Pseudomonadati</taxon>
        <taxon>Bacteroidota</taxon>
        <taxon>Cytophagia</taxon>
        <taxon>Cytophagales</taxon>
        <taxon>Catalimonadaceae</taxon>
        <taxon>Roseihalotalea</taxon>
    </lineage>
</organism>
<comment type="function">
    <text evidence="3">Catalyzes the conversion of S-adenosyl-L-methionine (SAM) to carboxy-S-adenosyl-L-methionine (Cx-SAM).</text>
</comment>
<evidence type="ECO:0000259" key="5">
    <source>
        <dbReference type="Pfam" id="PF13649"/>
    </source>
</evidence>
<dbReference type="GO" id="GO:0016743">
    <property type="term" value="F:carboxyl- or carbamoyltransferase activity"/>
    <property type="evidence" value="ECO:0007669"/>
    <property type="project" value="UniProtKB-UniRule"/>
</dbReference>
<keyword evidence="1 3" id="KW-0808">Transferase</keyword>
<dbReference type="PANTHER" id="PTHR43861">
    <property type="entry name" value="TRANS-ACONITATE 2-METHYLTRANSFERASE-RELATED"/>
    <property type="match status" value="1"/>
</dbReference>
<dbReference type="NCBIfam" id="TIGR00740">
    <property type="entry name" value="carboxy-S-adenosyl-L-methionine synthase CmoA"/>
    <property type="match status" value="1"/>
</dbReference>
<evidence type="ECO:0000256" key="1">
    <source>
        <dbReference type="ARBA" id="ARBA00022679"/>
    </source>
</evidence>
<dbReference type="Pfam" id="PF13649">
    <property type="entry name" value="Methyltransf_25"/>
    <property type="match status" value="1"/>
</dbReference>
<accession>A0AA49JCV7</accession>
<dbReference type="GO" id="GO:0002098">
    <property type="term" value="P:tRNA wobble uridine modification"/>
    <property type="evidence" value="ECO:0007669"/>
    <property type="project" value="InterPro"/>
</dbReference>
<dbReference type="InterPro" id="IPR005271">
    <property type="entry name" value="CmoA"/>
</dbReference>
<comment type="similarity">
    <text evidence="3">Belongs to the class I-like SAM-binding methyltransferase superfamily. Cx-SAM synthase family.</text>
</comment>
<evidence type="ECO:0000256" key="4">
    <source>
        <dbReference type="PIRSR" id="PIRSR006325-1"/>
    </source>
</evidence>